<dbReference type="Gene3D" id="2.10.25.10">
    <property type="entry name" value="Laminin"/>
    <property type="match status" value="1"/>
</dbReference>
<feature type="compositionally biased region" description="Low complexity" evidence="5">
    <location>
        <begin position="558"/>
        <end position="574"/>
    </location>
</feature>
<dbReference type="AlphaFoldDB" id="A0A979FHX0"/>
<evidence type="ECO:0000259" key="6">
    <source>
        <dbReference type="PROSITE" id="PS01180"/>
    </source>
</evidence>
<feature type="region of interest" description="Disordered" evidence="5">
    <location>
        <begin position="488"/>
        <end position="513"/>
    </location>
</feature>
<dbReference type="OrthoDB" id="9998912at2759"/>
<keyword evidence="2" id="KW-0677">Repeat</keyword>
<evidence type="ECO:0000256" key="4">
    <source>
        <dbReference type="PROSITE-ProRule" id="PRU00059"/>
    </source>
</evidence>
<dbReference type="Gene3D" id="2.120.10.80">
    <property type="entry name" value="Kelch-type beta propeller"/>
    <property type="match status" value="1"/>
</dbReference>
<sequence>MAEDFLDLNPKKKVLHEHLLKYLIIISALNIIYSLAISNCGATECVHGQCYEGKCECERGWGGRACNTCSGRQSLSGREGVFYDDPGNYTENNQCSWVISAPNASFFNSSAGSSQKIRLHLGHFATECSWDHLYIYDGDSVFAPLRVVYSGLVVSGGYSATQQPEIELSSPYALIHFYSDAAYNLTGFDIHYRVGGCPGGVNSTGGWSECSGQGRCAGDVCECDQEWAGEACERVACPHHCSNNGRCTHRACVCTPLFTGGLCGGGGVVMSGWLKMRTWERSSNWSPVSEPASSPSAVSPPVTPTGSSTPAEGSNDSSPAGGPLSPDDRAMYPPAEISAKSVRRVGSFILEPHDDHWEQILAPISEDERIWKGRIMSPFLGDFRPHNERSRDNSFSVGDFLSPHDTAYDFSSKYGYNFSPHTYGDDAFNPRDFGVVVDAGVRARDLNVFPARGDLSPDQFPAMDDPPNDHFTAITNLNPDEAIRENFHLADDRRRLSRQTPRSVPASASDYSASVASASDDSASVASAIVASVSVASASVATASDDSVGAGATVGVSVSNSASSSDRAGASNSVGDNTNNSNAISVSDGEALSTRRRRSDDSNGVSVDDAGEGDVLHRNNLNDAGGPDIGRWRRSDDGGDDTTSPRGRELHHPLLERASAGAVVVGDVVYVVGGHTFSPLPFLLRYNISGGGVEAVVGKGNREPSARHGHVTLNHNGSLLVFGGQLADGSVSLQLWKFDPGTTKWTLLSGRRGSTRNSPSFEALRKPGTRRDVRRSNDGEAHELISHADDEQLLQVESDDELQETAQASALHLSVSSPPFPSSSQTSLPSFQSFSSSQPSSLSQASSLSSIPSSPSSPSSERVGDFISYIREKYPDLYEAQFPSNNNKNIAAIHSTNDDNSSNSKNSYNIHDTNRNSQTKAPFLTGVAIGKDLSFLPPSKTEGQSGDERDWGGLYNWGGTKGNLRPRWFGQHREGRRHGRLRTLEVLDPAKRGHSYEDWAQDPALGAQGPHSPAHGAQGPHSLAPGSQDGPARVEDVAKLRSRRKAQTELPSGDTDAIAGMSGEEEGEELPRGNAYNEEDSLPESQLYADSPNSISANLGPPVDNLGGLGGECRRRRGRGGGLCAPIAVMGAAGVVVPGDGGAEDDLMLVFFGYSPVYGFLNTVQEYHLGSRSWRVVPCGGAVVAGRYGHTAVWDVVAEVVIV</sequence>
<feature type="region of interest" description="Disordered" evidence="5">
    <location>
        <begin position="889"/>
        <end position="918"/>
    </location>
</feature>
<dbReference type="SMART" id="SM00042">
    <property type="entry name" value="CUB"/>
    <property type="match status" value="1"/>
</dbReference>
<proteinExistence type="predicted"/>
<keyword evidence="3" id="KW-1015">Disulfide bond</keyword>
<feature type="non-terminal residue" evidence="8">
    <location>
        <position position="1203"/>
    </location>
</feature>
<keyword evidence="1" id="KW-0880">Kelch repeat</keyword>
<dbReference type="SUPFAM" id="SSF49854">
    <property type="entry name" value="Spermadhesin, CUB domain"/>
    <property type="match status" value="1"/>
</dbReference>
<feature type="region of interest" description="Disordered" evidence="5">
    <location>
        <begin position="558"/>
        <end position="648"/>
    </location>
</feature>
<dbReference type="Pfam" id="PF24981">
    <property type="entry name" value="Beta-prop_ATRN-LZTR1"/>
    <property type="match status" value="2"/>
</dbReference>
<evidence type="ECO:0000256" key="1">
    <source>
        <dbReference type="ARBA" id="ARBA00022441"/>
    </source>
</evidence>
<organism evidence="7 8">
    <name type="scientific">Hyalella azteca</name>
    <name type="common">Amphipod</name>
    <dbReference type="NCBI Taxonomy" id="294128"/>
    <lineage>
        <taxon>Eukaryota</taxon>
        <taxon>Metazoa</taxon>
        <taxon>Ecdysozoa</taxon>
        <taxon>Arthropoda</taxon>
        <taxon>Crustacea</taxon>
        <taxon>Multicrustacea</taxon>
        <taxon>Malacostraca</taxon>
        <taxon>Eumalacostraca</taxon>
        <taxon>Peracarida</taxon>
        <taxon>Amphipoda</taxon>
        <taxon>Senticaudata</taxon>
        <taxon>Talitrida</taxon>
        <taxon>Talitroidea</taxon>
        <taxon>Hyalellidae</taxon>
        <taxon>Hyalella</taxon>
    </lineage>
</organism>
<dbReference type="RefSeq" id="XP_047736308.1">
    <property type="nucleotide sequence ID" value="XM_047880352.1"/>
</dbReference>
<dbReference type="SUPFAM" id="SSF117281">
    <property type="entry name" value="Kelch motif"/>
    <property type="match status" value="1"/>
</dbReference>
<feature type="region of interest" description="Disordered" evidence="5">
    <location>
        <begin position="1001"/>
        <end position="1081"/>
    </location>
</feature>
<dbReference type="InterPro" id="IPR015915">
    <property type="entry name" value="Kelch-typ_b-propeller"/>
</dbReference>
<dbReference type="InterPro" id="IPR000859">
    <property type="entry name" value="CUB_dom"/>
</dbReference>
<evidence type="ECO:0000313" key="7">
    <source>
        <dbReference type="Proteomes" id="UP000694843"/>
    </source>
</evidence>
<gene>
    <name evidence="8" type="primary">LOC108665764</name>
</gene>
<feature type="domain" description="CUB" evidence="6">
    <location>
        <begin position="69"/>
        <end position="195"/>
    </location>
</feature>
<feature type="compositionally biased region" description="Low complexity" evidence="5">
    <location>
        <begin position="814"/>
        <end position="860"/>
    </location>
</feature>
<dbReference type="InterPro" id="IPR051568">
    <property type="entry name" value="LZTR1/Attractin"/>
</dbReference>
<accession>A0A979FHX0</accession>
<dbReference type="CDD" id="cd00041">
    <property type="entry name" value="CUB"/>
    <property type="match status" value="1"/>
</dbReference>
<dbReference type="Gene3D" id="2.60.120.290">
    <property type="entry name" value="Spermadhesin, CUB domain"/>
    <property type="match status" value="1"/>
</dbReference>
<evidence type="ECO:0000313" key="8">
    <source>
        <dbReference type="RefSeq" id="XP_047736308.1"/>
    </source>
</evidence>
<keyword evidence="7" id="KW-1185">Reference proteome</keyword>
<feature type="compositionally biased region" description="Basic and acidic residues" evidence="5">
    <location>
        <begin position="763"/>
        <end position="779"/>
    </location>
</feature>
<dbReference type="PROSITE" id="PS01180">
    <property type="entry name" value="CUB"/>
    <property type="match status" value="1"/>
</dbReference>
<dbReference type="Pfam" id="PF00431">
    <property type="entry name" value="CUB"/>
    <property type="match status" value="1"/>
</dbReference>
<dbReference type="KEGG" id="hazt:108665764"/>
<evidence type="ECO:0000256" key="2">
    <source>
        <dbReference type="ARBA" id="ARBA00022737"/>
    </source>
</evidence>
<feature type="region of interest" description="Disordered" evidence="5">
    <location>
        <begin position="814"/>
        <end position="862"/>
    </location>
</feature>
<comment type="caution">
    <text evidence="4">Lacks conserved residue(s) required for the propagation of feature annotation.</text>
</comment>
<dbReference type="PANTHER" id="PTHR46376">
    <property type="entry name" value="LEUCINE-ZIPPER-LIKE TRANSCRIPTIONAL REGULATOR 1"/>
    <property type="match status" value="1"/>
</dbReference>
<feature type="compositionally biased region" description="Low complexity" evidence="5">
    <location>
        <begin position="898"/>
        <end position="909"/>
    </location>
</feature>
<feature type="region of interest" description="Disordered" evidence="5">
    <location>
        <begin position="284"/>
        <end position="332"/>
    </location>
</feature>
<feature type="compositionally biased region" description="Low complexity" evidence="5">
    <location>
        <begin position="286"/>
        <end position="311"/>
    </location>
</feature>
<reference evidence="8" key="1">
    <citation type="submission" date="2025-08" db="UniProtKB">
        <authorList>
            <consortium name="RefSeq"/>
        </authorList>
    </citation>
    <scope>IDENTIFICATION</scope>
</reference>
<dbReference type="GeneID" id="108665764"/>
<evidence type="ECO:0000256" key="5">
    <source>
        <dbReference type="SAM" id="MobiDB-lite"/>
    </source>
</evidence>
<dbReference type="GO" id="GO:0005794">
    <property type="term" value="C:Golgi apparatus"/>
    <property type="evidence" value="ECO:0007669"/>
    <property type="project" value="TreeGrafter"/>
</dbReference>
<dbReference type="InterPro" id="IPR035914">
    <property type="entry name" value="Sperma_CUB_dom_sf"/>
</dbReference>
<feature type="region of interest" description="Disordered" evidence="5">
    <location>
        <begin position="749"/>
        <end position="779"/>
    </location>
</feature>
<feature type="compositionally biased region" description="Polar residues" evidence="5">
    <location>
        <begin position="575"/>
        <end position="585"/>
    </location>
</feature>
<name>A0A979FHX0_HYAAZ</name>
<dbReference type="InterPro" id="IPR056737">
    <property type="entry name" value="Beta-prop_ATRN-MKLN-like"/>
</dbReference>
<evidence type="ECO:0000256" key="3">
    <source>
        <dbReference type="ARBA" id="ARBA00023157"/>
    </source>
</evidence>
<dbReference type="Proteomes" id="UP000694843">
    <property type="component" value="Unplaced"/>
</dbReference>
<protein>
    <submittedName>
        <fullName evidence="8">Uncharacterized protein LOC108665764</fullName>
    </submittedName>
</protein>
<feature type="compositionally biased region" description="Low complexity" evidence="5">
    <location>
        <begin position="503"/>
        <end position="513"/>
    </location>
</feature>
<dbReference type="PANTHER" id="PTHR46376:SF2">
    <property type="entry name" value="DISTRACTED, ISOFORM B"/>
    <property type="match status" value="1"/>
</dbReference>